<evidence type="ECO:0000313" key="2">
    <source>
        <dbReference type="Proteomes" id="UP000289792"/>
    </source>
</evidence>
<accession>A0A4V1LMM1</accession>
<proteinExistence type="predicted"/>
<dbReference type="Proteomes" id="UP000289792">
    <property type="component" value="Unassembled WGS sequence"/>
</dbReference>
<dbReference type="EMBL" id="SDDZ01000011">
    <property type="protein sequence ID" value="RXJ45753.1"/>
    <property type="molecule type" value="Genomic_DNA"/>
</dbReference>
<keyword evidence="2" id="KW-1185">Reference proteome</keyword>
<protein>
    <submittedName>
        <fullName evidence="1">Uncharacterized protein</fullName>
    </submittedName>
</protein>
<organism evidence="1 2">
    <name type="scientific">Gelidibacter gilvus</name>
    <dbReference type="NCBI Taxonomy" id="59602"/>
    <lineage>
        <taxon>Bacteria</taxon>
        <taxon>Pseudomonadati</taxon>
        <taxon>Bacteroidota</taxon>
        <taxon>Flavobacteriia</taxon>
        <taxon>Flavobacteriales</taxon>
        <taxon>Flavobacteriaceae</taxon>
        <taxon>Gelidibacter</taxon>
    </lineage>
</organism>
<dbReference type="OrthoDB" id="9759709at2"/>
<reference evidence="1 2" key="1">
    <citation type="submission" date="2019-01" db="EMBL/GenBank/DDBJ databases">
        <title>Genome sequence of the Antarctic species Gelidibacter gilvus ACAM 158(T).</title>
        <authorList>
            <person name="Bowman J.P."/>
        </authorList>
    </citation>
    <scope>NUCLEOTIDE SEQUENCE [LARGE SCALE GENOMIC DNA]</scope>
    <source>
        <strain evidence="1 2">IC158</strain>
    </source>
</reference>
<sequence>MTRIAIKNKSRTFKSNKYLSSTTNPIVGKTEPYDTSGYVGDITLYFENGKFNMFFLHDANTKPTGAGIHVIHSL</sequence>
<name>A0A4V1LMM1_9FLAO</name>
<comment type="caution">
    <text evidence="1">The sequence shown here is derived from an EMBL/GenBank/DDBJ whole genome shotgun (WGS) entry which is preliminary data.</text>
</comment>
<dbReference type="RefSeq" id="WP_129018373.1">
    <property type="nucleotide sequence ID" value="NZ_SDDZ01000011.1"/>
</dbReference>
<dbReference type="AlphaFoldDB" id="A0A4V1LMM1"/>
<evidence type="ECO:0000313" key="1">
    <source>
        <dbReference type="EMBL" id="RXJ45753.1"/>
    </source>
</evidence>
<gene>
    <name evidence="1" type="ORF">ESZ48_15280</name>
</gene>